<feature type="region of interest" description="Disordered" evidence="1">
    <location>
        <begin position="1"/>
        <end position="25"/>
    </location>
</feature>
<protein>
    <submittedName>
        <fullName evidence="2">Uncharacterized protein</fullName>
    </submittedName>
</protein>
<sequence>MRIKPSNQEIHEINEESKVQPPDMPHLVGMEETTLSTRLEEAIKWMLLAISSDSCEEPIIANTSSSSNLQSPSIQKIRPSYPILNVIDTYQGTRIMPRSSP</sequence>
<name>A0AAV4T3C2_9ARAC</name>
<organism evidence="2 3">
    <name type="scientific">Caerostris darwini</name>
    <dbReference type="NCBI Taxonomy" id="1538125"/>
    <lineage>
        <taxon>Eukaryota</taxon>
        <taxon>Metazoa</taxon>
        <taxon>Ecdysozoa</taxon>
        <taxon>Arthropoda</taxon>
        <taxon>Chelicerata</taxon>
        <taxon>Arachnida</taxon>
        <taxon>Araneae</taxon>
        <taxon>Araneomorphae</taxon>
        <taxon>Entelegynae</taxon>
        <taxon>Araneoidea</taxon>
        <taxon>Araneidae</taxon>
        <taxon>Caerostris</taxon>
    </lineage>
</organism>
<feature type="compositionally biased region" description="Basic and acidic residues" evidence="1">
    <location>
        <begin position="9"/>
        <end position="18"/>
    </location>
</feature>
<dbReference type="AlphaFoldDB" id="A0AAV4T3C2"/>
<comment type="caution">
    <text evidence="2">The sequence shown here is derived from an EMBL/GenBank/DDBJ whole genome shotgun (WGS) entry which is preliminary data.</text>
</comment>
<evidence type="ECO:0000256" key="1">
    <source>
        <dbReference type="SAM" id="MobiDB-lite"/>
    </source>
</evidence>
<reference evidence="2 3" key="1">
    <citation type="submission" date="2021-06" db="EMBL/GenBank/DDBJ databases">
        <title>Caerostris darwini draft genome.</title>
        <authorList>
            <person name="Kono N."/>
            <person name="Arakawa K."/>
        </authorList>
    </citation>
    <scope>NUCLEOTIDE SEQUENCE [LARGE SCALE GENOMIC DNA]</scope>
</reference>
<dbReference type="EMBL" id="BPLQ01008836">
    <property type="protein sequence ID" value="GIY39746.1"/>
    <property type="molecule type" value="Genomic_DNA"/>
</dbReference>
<gene>
    <name evidence="2" type="ORF">CDAR_271821</name>
</gene>
<accession>A0AAV4T3C2</accession>
<evidence type="ECO:0000313" key="2">
    <source>
        <dbReference type="EMBL" id="GIY39746.1"/>
    </source>
</evidence>
<proteinExistence type="predicted"/>
<keyword evidence="3" id="KW-1185">Reference proteome</keyword>
<dbReference type="Proteomes" id="UP001054837">
    <property type="component" value="Unassembled WGS sequence"/>
</dbReference>
<evidence type="ECO:0000313" key="3">
    <source>
        <dbReference type="Proteomes" id="UP001054837"/>
    </source>
</evidence>